<dbReference type="EMBL" id="KV428062">
    <property type="protein sequence ID" value="KZT38480.1"/>
    <property type="molecule type" value="Genomic_DNA"/>
</dbReference>
<protein>
    <recommendedName>
        <fullName evidence="3">Fungal-type protein kinase domain-containing protein</fullName>
    </recommendedName>
</protein>
<name>A0A166DFL3_9AGAM</name>
<accession>A0A166DFL3</accession>
<evidence type="ECO:0000313" key="2">
    <source>
        <dbReference type="Proteomes" id="UP000076798"/>
    </source>
</evidence>
<gene>
    <name evidence="1" type="ORF">SISSUDRAFT_1128762</name>
</gene>
<evidence type="ECO:0008006" key="3">
    <source>
        <dbReference type="Google" id="ProtNLM"/>
    </source>
</evidence>
<dbReference type="OrthoDB" id="3132633at2759"/>
<keyword evidence="2" id="KW-1185">Reference proteome</keyword>
<sequence>MATFLRNFNVAQMTALATHLNTAQGTEGEVNSVWNTAIFQYLVQPHNVPRLIEPEASPPGSSSKIDLVVADLVPLRDFRVLYEGKSKAGDAWDTVVRQLYDYGGEVARGQARKLFWLIGGKGAEVRFWRFDYPAAEIYKMQGLKWERGAVRFVQQSQTPTYRIDQNNAEILGILLYLQANT</sequence>
<dbReference type="AlphaFoldDB" id="A0A166DFL3"/>
<dbReference type="Proteomes" id="UP000076798">
    <property type="component" value="Unassembled WGS sequence"/>
</dbReference>
<organism evidence="1 2">
    <name type="scientific">Sistotremastrum suecicum HHB10207 ss-3</name>
    <dbReference type="NCBI Taxonomy" id="1314776"/>
    <lineage>
        <taxon>Eukaryota</taxon>
        <taxon>Fungi</taxon>
        <taxon>Dikarya</taxon>
        <taxon>Basidiomycota</taxon>
        <taxon>Agaricomycotina</taxon>
        <taxon>Agaricomycetes</taxon>
        <taxon>Sistotremastrales</taxon>
        <taxon>Sistotremastraceae</taxon>
        <taxon>Sistotremastrum</taxon>
    </lineage>
</organism>
<reference evidence="1 2" key="1">
    <citation type="journal article" date="2016" name="Mol. Biol. Evol.">
        <title>Comparative Genomics of Early-Diverging Mushroom-Forming Fungi Provides Insights into the Origins of Lignocellulose Decay Capabilities.</title>
        <authorList>
            <person name="Nagy L.G."/>
            <person name="Riley R."/>
            <person name="Tritt A."/>
            <person name="Adam C."/>
            <person name="Daum C."/>
            <person name="Floudas D."/>
            <person name="Sun H."/>
            <person name="Yadav J.S."/>
            <person name="Pangilinan J."/>
            <person name="Larsson K.H."/>
            <person name="Matsuura K."/>
            <person name="Barry K."/>
            <person name="Labutti K."/>
            <person name="Kuo R."/>
            <person name="Ohm R.A."/>
            <person name="Bhattacharya S.S."/>
            <person name="Shirouzu T."/>
            <person name="Yoshinaga Y."/>
            <person name="Martin F.M."/>
            <person name="Grigoriev I.V."/>
            <person name="Hibbett D.S."/>
        </authorList>
    </citation>
    <scope>NUCLEOTIDE SEQUENCE [LARGE SCALE GENOMIC DNA]</scope>
    <source>
        <strain evidence="1 2">HHB10207 ss-3</strain>
    </source>
</reference>
<proteinExistence type="predicted"/>
<evidence type="ECO:0000313" key="1">
    <source>
        <dbReference type="EMBL" id="KZT38480.1"/>
    </source>
</evidence>